<keyword evidence="6" id="KW-1185">Reference proteome</keyword>
<feature type="domain" description="ABC transporter" evidence="4">
    <location>
        <begin position="2"/>
        <end position="230"/>
    </location>
</feature>
<evidence type="ECO:0000256" key="2">
    <source>
        <dbReference type="ARBA" id="ARBA00022741"/>
    </source>
</evidence>
<dbReference type="Pfam" id="PF00005">
    <property type="entry name" value="ABC_tran"/>
    <property type="match status" value="1"/>
</dbReference>
<dbReference type="SUPFAM" id="SSF52540">
    <property type="entry name" value="P-loop containing nucleoside triphosphate hydrolases"/>
    <property type="match status" value="1"/>
</dbReference>
<name>D4S164_9FIRM</name>
<dbReference type="HOGENOM" id="CLU_000604_1_2_9"/>
<dbReference type="Gene3D" id="3.40.50.300">
    <property type="entry name" value="P-loop containing nucleotide triphosphate hydrolases"/>
    <property type="match status" value="1"/>
</dbReference>
<dbReference type="RefSeq" id="WP_005603672.1">
    <property type="nucleotide sequence ID" value="NZ_GG663524.1"/>
</dbReference>
<evidence type="ECO:0000313" key="5">
    <source>
        <dbReference type="EMBL" id="EFF67954.1"/>
    </source>
</evidence>
<dbReference type="InterPro" id="IPR003593">
    <property type="entry name" value="AAA+_ATPase"/>
</dbReference>
<reference evidence="5 6" key="1">
    <citation type="submission" date="2010-02" db="EMBL/GenBank/DDBJ databases">
        <authorList>
            <person name="Weinstock G."/>
            <person name="Sodergren E."/>
            <person name="Clifton S."/>
            <person name="Fulton L."/>
            <person name="Fulton B."/>
            <person name="Courtney L."/>
            <person name="Fronick C."/>
            <person name="Harrison M."/>
            <person name="Strong C."/>
            <person name="Farmer C."/>
            <person name="Delahaunty K."/>
            <person name="Markovic C."/>
            <person name="Hall O."/>
            <person name="Minx P."/>
            <person name="Tomlinson C."/>
            <person name="Mitreva M."/>
            <person name="Nelson J."/>
            <person name="Hou S."/>
            <person name="Wollam A."/>
            <person name="Pepin K.H."/>
            <person name="Johnson M."/>
            <person name="Bhonagiri V."/>
            <person name="Zhang X."/>
            <person name="Suruliraj S."/>
            <person name="Warren W."/>
            <person name="Chinwalla A."/>
            <person name="Mardis E.R."/>
            <person name="Wilson R.K."/>
        </authorList>
    </citation>
    <scope>NUCLEOTIDE SEQUENCE [LARGE SCALE GENOMIC DNA]</scope>
    <source>
        <strain evidence="5 6">DSM 2876</strain>
    </source>
</reference>
<comment type="caution">
    <text evidence="5">The sequence shown here is derived from an EMBL/GenBank/DDBJ whole genome shotgun (WGS) entry which is preliminary data.</text>
</comment>
<protein>
    <submittedName>
        <fullName evidence="5">ABC transporter, ATP-binding protein</fullName>
    </submittedName>
</protein>
<keyword evidence="2" id="KW-0547">Nucleotide-binding</keyword>
<dbReference type="PANTHER" id="PTHR42939:SF1">
    <property type="entry name" value="ABC TRANSPORTER ATP-BINDING PROTEIN ALBC-RELATED"/>
    <property type="match status" value="1"/>
</dbReference>
<dbReference type="PANTHER" id="PTHR42939">
    <property type="entry name" value="ABC TRANSPORTER ATP-BINDING PROTEIN ALBC-RELATED"/>
    <property type="match status" value="1"/>
</dbReference>
<dbReference type="Proteomes" id="UP000006238">
    <property type="component" value="Unassembled WGS sequence"/>
</dbReference>
<dbReference type="PROSITE" id="PS50893">
    <property type="entry name" value="ABC_TRANSPORTER_2"/>
    <property type="match status" value="1"/>
</dbReference>
<dbReference type="InterPro" id="IPR051782">
    <property type="entry name" value="ABC_Transporter_VariousFunc"/>
</dbReference>
<sequence>MLEVKNLYKKYGKKCVLNNMNYLFTPGIYGLLGPNGAGKSTLMNIISDVIDSSEGSVEYMGKNIKSMKAEYRKHIGYLPQNTGLYPEFTLTEMLEYFAYLRGLDKSKIPEMMEKVLTGTNLLSRKDDKIKTFSGGMKRRAAIAVTFIADPEILIFDEPTVGLDPKERIRFRELILNNKKDKVIIISSHIVSDLDMIADKILLIKEGVIAGEIDNDGSHNLEDEYMTLFEKDE</sequence>
<dbReference type="EMBL" id="ABWN01000033">
    <property type="protein sequence ID" value="EFF67954.1"/>
    <property type="molecule type" value="Genomic_DNA"/>
</dbReference>
<dbReference type="AlphaFoldDB" id="D4S164"/>
<dbReference type="InterPro" id="IPR027417">
    <property type="entry name" value="P-loop_NTPase"/>
</dbReference>
<evidence type="ECO:0000313" key="6">
    <source>
        <dbReference type="Proteomes" id="UP000006238"/>
    </source>
</evidence>
<dbReference type="InterPro" id="IPR017871">
    <property type="entry name" value="ABC_transporter-like_CS"/>
</dbReference>
<gene>
    <name evidence="5" type="ORF">BUTYVIB_01834</name>
</gene>
<accession>D4S164</accession>
<dbReference type="eggNOG" id="COG1131">
    <property type="taxonomic scope" value="Bacteria"/>
</dbReference>
<dbReference type="GeneID" id="98918023"/>
<dbReference type="GO" id="GO:0005524">
    <property type="term" value="F:ATP binding"/>
    <property type="evidence" value="ECO:0007669"/>
    <property type="project" value="UniProtKB-KW"/>
</dbReference>
<dbReference type="InterPro" id="IPR003439">
    <property type="entry name" value="ABC_transporter-like_ATP-bd"/>
</dbReference>
<keyword evidence="3 5" id="KW-0067">ATP-binding</keyword>
<dbReference type="SMART" id="SM00382">
    <property type="entry name" value="AAA"/>
    <property type="match status" value="1"/>
</dbReference>
<organism evidence="5 6">
    <name type="scientific">Eshraghiella crossota DSM 2876</name>
    <dbReference type="NCBI Taxonomy" id="511680"/>
    <lineage>
        <taxon>Bacteria</taxon>
        <taxon>Bacillati</taxon>
        <taxon>Bacillota</taxon>
        <taxon>Clostridia</taxon>
        <taxon>Lachnospirales</taxon>
        <taxon>Lachnospiraceae</taxon>
        <taxon>Eshraghiella</taxon>
    </lineage>
</organism>
<evidence type="ECO:0000256" key="1">
    <source>
        <dbReference type="ARBA" id="ARBA00022448"/>
    </source>
</evidence>
<dbReference type="PROSITE" id="PS00211">
    <property type="entry name" value="ABC_TRANSPORTER_1"/>
    <property type="match status" value="1"/>
</dbReference>
<proteinExistence type="predicted"/>
<keyword evidence="1" id="KW-0813">Transport</keyword>
<evidence type="ECO:0000259" key="4">
    <source>
        <dbReference type="PROSITE" id="PS50893"/>
    </source>
</evidence>
<dbReference type="STRING" id="45851.BHV86_09145"/>
<evidence type="ECO:0000256" key="3">
    <source>
        <dbReference type="ARBA" id="ARBA00022840"/>
    </source>
</evidence>
<dbReference type="GO" id="GO:0016887">
    <property type="term" value="F:ATP hydrolysis activity"/>
    <property type="evidence" value="ECO:0007669"/>
    <property type="project" value="InterPro"/>
</dbReference>